<dbReference type="Proteomes" id="UP000653002">
    <property type="component" value="Unassembled WGS sequence"/>
</dbReference>
<feature type="non-terminal residue" evidence="1">
    <location>
        <position position="1"/>
    </location>
</feature>
<name>A0A8I0L2X0_XANCI</name>
<proteinExistence type="predicted"/>
<dbReference type="EMBL" id="JAABFR010000472">
    <property type="protein sequence ID" value="MBD4335904.1"/>
    <property type="molecule type" value="Genomic_DNA"/>
</dbReference>
<organism evidence="1 2">
    <name type="scientific">Xanthomonas citri pv. citri</name>
    <dbReference type="NCBI Taxonomy" id="611301"/>
    <lineage>
        <taxon>Bacteria</taxon>
        <taxon>Pseudomonadati</taxon>
        <taxon>Pseudomonadota</taxon>
        <taxon>Gammaproteobacteria</taxon>
        <taxon>Lysobacterales</taxon>
        <taxon>Lysobacteraceae</taxon>
        <taxon>Xanthomonas</taxon>
    </lineage>
</organism>
<evidence type="ECO:0000313" key="1">
    <source>
        <dbReference type="EMBL" id="MBD4335904.1"/>
    </source>
</evidence>
<comment type="caution">
    <text evidence="1">The sequence shown here is derived from an EMBL/GenBank/DDBJ whole genome shotgun (WGS) entry which is preliminary data.</text>
</comment>
<gene>
    <name evidence="1" type="primary">truB</name>
    <name evidence="1" type="ORF">GUH15_07510</name>
</gene>
<accession>A0A8I0L2X0</accession>
<evidence type="ECO:0000313" key="2">
    <source>
        <dbReference type="Proteomes" id="UP000653002"/>
    </source>
</evidence>
<sequence>LKGLPSIKIKDSHIKKRILNGQKFNKNEFDNKIKDQIVFIDDDSEKVLAIYMVHPTKESEIKPKKVFN</sequence>
<protein>
    <submittedName>
        <fullName evidence="1">tRNA pseudouridine(55) synthase TruB</fullName>
    </submittedName>
</protein>
<reference evidence="1" key="1">
    <citation type="submission" date="2020-01" db="EMBL/GenBank/DDBJ databases">
        <authorList>
            <person name="Richard D."/>
        </authorList>
    </citation>
    <scope>NUCLEOTIDE SEQUENCE</scope>
    <source>
        <strain evidence="1">JP541</strain>
    </source>
</reference>
<dbReference type="AlphaFoldDB" id="A0A8I0L2X0"/>